<gene>
    <name evidence="3" type="ORF">HXW75_09855</name>
</gene>
<reference evidence="3" key="1">
    <citation type="submission" date="2020-06" db="EMBL/GenBank/DDBJ databases">
        <authorList>
            <person name="Link T."/>
            <person name="Ehrmann M."/>
        </authorList>
    </citation>
    <scope>NUCLEOTIDE SEQUENCE</scope>
    <source>
        <strain evidence="3">TMW 2.2257</strain>
    </source>
</reference>
<sequence>MKKHTQLFNIEVGTFTKEEDQLTLKLEKSQFRYDHISELDEMKKTSSNFLHLTNIIEQDNNILLIYEVSSELRSLKNLSKENKAIRTSIAKTIIKQDILNTTNYHISLNPSNLWFYPMKHVYYVYRANEAMPYENDYDVLTKYKALLLYCLTGTPYERLVNNLKEASNQNQDELIQQIIQANSVQELKEIMEDIDDFITFKEWQNVKQKARKNRIKSYIILACVVLVAFISTGLVHKADQDKYNSFAEKKQAEIAKLEQQDAIKTAFTEQDWDKAITAMDKAGYTKPQQAKKLLNESQYQIALETNPKGINAIVKQAYNEDHEKNILDWSMPSNANEQDKEKLKLEKSIVNFDTNELNNQLSFQEDEDVLYRMGQAYLENNDTQGAAKVKDKLAGISSEKSDLLEAQMELENAKSTVKDDEEKLENAKDLDKDDDDKDDKIKEAETNLDDAKKDQEEAQKDLDELGG</sequence>
<dbReference type="Pfam" id="PF10140">
    <property type="entry name" value="YukC"/>
    <property type="match status" value="1"/>
</dbReference>
<keyword evidence="2" id="KW-0812">Transmembrane</keyword>
<reference evidence="3" key="2">
    <citation type="journal article" date="2021" name="BMC Microbiol.">
        <title>The diversity among the species Tetragenococcus halophilus including new isolates from a lupine seed fermentation.</title>
        <authorList>
            <person name="Link T."/>
            <person name="Vogel R.F."/>
            <person name="Ehrmann M.A."/>
        </authorList>
    </citation>
    <scope>NUCLEOTIDE SEQUENCE</scope>
    <source>
        <strain evidence="3">TMW 2.2257</strain>
    </source>
</reference>
<evidence type="ECO:0000313" key="3">
    <source>
        <dbReference type="EMBL" id="MCO8298775.1"/>
    </source>
</evidence>
<dbReference type="InterPro" id="IPR018778">
    <property type="entry name" value="T7SS_EssB"/>
</dbReference>
<name>A0AB35HR25_TETHA</name>
<evidence type="ECO:0000256" key="2">
    <source>
        <dbReference type="SAM" id="Phobius"/>
    </source>
</evidence>
<feature type="region of interest" description="Disordered" evidence="1">
    <location>
        <begin position="412"/>
        <end position="467"/>
    </location>
</feature>
<dbReference type="EMBL" id="JACACB010000032">
    <property type="protein sequence ID" value="MCO8298775.1"/>
    <property type="molecule type" value="Genomic_DNA"/>
</dbReference>
<keyword evidence="2" id="KW-0472">Membrane</keyword>
<dbReference type="Proteomes" id="UP001057280">
    <property type="component" value="Unassembled WGS sequence"/>
</dbReference>
<organism evidence="3 4">
    <name type="scientific">Tetragenococcus halophilus</name>
    <name type="common">Pediococcus halophilus</name>
    <dbReference type="NCBI Taxonomy" id="51669"/>
    <lineage>
        <taxon>Bacteria</taxon>
        <taxon>Bacillati</taxon>
        <taxon>Bacillota</taxon>
        <taxon>Bacilli</taxon>
        <taxon>Lactobacillales</taxon>
        <taxon>Enterococcaceae</taxon>
        <taxon>Tetragenococcus</taxon>
    </lineage>
</organism>
<dbReference type="RefSeq" id="WP_253210314.1">
    <property type="nucleotide sequence ID" value="NZ_JACACB010000032.1"/>
</dbReference>
<feature type="compositionally biased region" description="Basic and acidic residues" evidence="1">
    <location>
        <begin position="416"/>
        <end position="431"/>
    </location>
</feature>
<dbReference type="AlphaFoldDB" id="A0AB35HR25"/>
<protein>
    <submittedName>
        <fullName evidence="3">Conjugal transfer protein</fullName>
    </submittedName>
</protein>
<feature type="compositionally biased region" description="Basic and acidic residues" evidence="1">
    <location>
        <begin position="438"/>
        <end position="467"/>
    </location>
</feature>
<dbReference type="Gene3D" id="1.10.510.10">
    <property type="entry name" value="Transferase(Phosphotransferase) domain 1"/>
    <property type="match status" value="1"/>
</dbReference>
<proteinExistence type="predicted"/>
<accession>A0AB35HR25</accession>
<evidence type="ECO:0000256" key="1">
    <source>
        <dbReference type="SAM" id="MobiDB-lite"/>
    </source>
</evidence>
<keyword evidence="2" id="KW-1133">Transmembrane helix</keyword>
<feature type="transmembrane region" description="Helical" evidence="2">
    <location>
        <begin position="217"/>
        <end position="235"/>
    </location>
</feature>
<evidence type="ECO:0000313" key="4">
    <source>
        <dbReference type="Proteomes" id="UP001057280"/>
    </source>
</evidence>
<comment type="caution">
    <text evidence="3">The sequence shown here is derived from an EMBL/GenBank/DDBJ whole genome shotgun (WGS) entry which is preliminary data.</text>
</comment>